<feature type="region of interest" description="Disordered" evidence="2">
    <location>
        <begin position="223"/>
        <end position="266"/>
    </location>
</feature>
<organism evidence="4 5">
    <name type="scientific">Tetradesmus obliquus</name>
    <name type="common">Green alga</name>
    <name type="synonym">Acutodesmus obliquus</name>
    <dbReference type="NCBI Taxonomy" id="3088"/>
    <lineage>
        <taxon>Eukaryota</taxon>
        <taxon>Viridiplantae</taxon>
        <taxon>Chlorophyta</taxon>
        <taxon>core chlorophytes</taxon>
        <taxon>Chlorophyceae</taxon>
        <taxon>CS clade</taxon>
        <taxon>Sphaeropleales</taxon>
        <taxon>Scenedesmaceae</taxon>
        <taxon>Tetradesmus</taxon>
    </lineage>
</organism>
<proteinExistence type="predicted"/>
<evidence type="ECO:0000259" key="3">
    <source>
        <dbReference type="SMART" id="SM00464"/>
    </source>
</evidence>
<dbReference type="InterPro" id="IPR003111">
    <property type="entry name" value="Lon_prtase_N"/>
</dbReference>
<dbReference type="AlphaFoldDB" id="A0A383W337"/>
<dbReference type="SUPFAM" id="SSF88697">
    <property type="entry name" value="PUA domain-like"/>
    <property type="match status" value="1"/>
</dbReference>
<keyword evidence="5" id="KW-1185">Reference proteome</keyword>
<dbReference type="Pfam" id="PF02190">
    <property type="entry name" value="LON_substr_bdg"/>
    <property type="match status" value="1"/>
</dbReference>
<dbReference type="InterPro" id="IPR015947">
    <property type="entry name" value="PUA-like_sf"/>
</dbReference>
<dbReference type="PANTHER" id="PTHR46732">
    <property type="entry name" value="ATP-DEPENDENT PROTEASE LA (LON) DOMAIN PROTEIN"/>
    <property type="match status" value="1"/>
</dbReference>
<name>A0A383W337_TETOB</name>
<evidence type="ECO:0000256" key="1">
    <source>
        <dbReference type="SAM" id="Coils"/>
    </source>
</evidence>
<dbReference type="SMART" id="SM00464">
    <property type="entry name" value="LON"/>
    <property type="match status" value="1"/>
</dbReference>
<feature type="domain" description="Lon N-terminal" evidence="3">
    <location>
        <begin position="36"/>
        <end position="320"/>
    </location>
</feature>
<reference evidence="4 5" key="1">
    <citation type="submission" date="2016-10" db="EMBL/GenBank/DDBJ databases">
        <authorList>
            <person name="Cai Z."/>
        </authorList>
    </citation>
    <scope>NUCLEOTIDE SEQUENCE [LARGE SCALE GENOMIC DNA]</scope>
</reference>
<dbReference type="Proteomes" id="UP000256970">
    <property type="component" value="Unassembled WGS sequence"/>
</dbReference>
<evidence type="ECO:0000256" key="2">
    <source>
        <dbReference type="SAM" id="MobiDB-lite"/>
    </source>
</evidence>
<feature type="compositionally biased region" description="Low complexity" evidence="2">
    <location>
        <begin position="245"/>
        <end position="266"/>
    </location>
</feature>
<gene>
    <name evidence="4" type="ORF">BQ4739_LOCUS11669</name>
</gene>
<evidence type="ECO:0000313" key="4">
    <source>
        <dbReference type="EMBL" id="SZX71532.1"/>
    </source>
</evidence>
<dbReference type="InterPro" id="IPR046336">
    <property type="entry name" value="Lon_prtase_N_sf"/>
</dbReference>
<dbReference type="Gene3D" id="2.30.130.40">
    <property type="entry name" value="LON domain-like"/>
    <property type="match status" value="1"/>
</dbReference>
<feature type="compositionally biased region" description="Low complexity" evidence="2">
    <location>
        <begin position="223"/>
        <end position="238"/>
    </location>
</feature>
<protein>
    <recommendedName>
        <fullName evidence="3">Lon N-terminal domain-containing protein</fullName>
    </recommendedName>
</protein>
<dbReference type="EMBL" id="FNXT01001058">
    <property type="protein sequence ID" value="SZX71532.1"/>
    <property type="molecule type" value="Genomic_DNA"/>
</dbReference>
<feature type="coiled-coil region" evidence="1">
    <location>
        <begin position="165"/>
        <end position="192"/>
    </location>
</feature>
<dbReference type="STRING" id="3088.A0A383W337"/>
<sequence>MGGDPVDEPFLNKLDMGVVFSQQNSDLQEAVQFPMAVPLLPFPVEEVFLPGSVKTLHLYEARYLAMLEEVLSNPGRNKFIGHVVVEQLGDPVGSRASAFPHAFVGDNFVMLMGTLCRVLEVKSLQVGALVKVQAEARIAVTRVSQVQPFVRGNVEAVQDGPLQDRQAVQQQLQQLQTTMQDLQNLSMKFRSKHTAALQHAMYWWPKAPLIPAAAAAVEVEATPSSSSSSSSSSPDSAVLLKEDQSSTSEAANNNSSSSSSGSSPAADLAETAARLSFAALQHVPEASPKEQLKLLRCSVNALETDDTSARLALAQQHMGESLQLLAAKCALKSLQLS</sequence>
<keyword evidence="1" id="KW-0175">Coiled coil</keyword>
<evidence type="ECO:0000313" key="5">
    <source>
        <dbReference type="Proteomes" id="UP000256970"/>
    </source>
</evidence>
<accession>A0A383W337</accession>
<dbReference type="PANTHER" id="PTHR46732:SF5">
    <property type="entry name" value="ATP-DEPENDENT PROTEASE LA (LON) DOMAIN PROTEIN"/>
    <property type="match status" value="1"/>
</dbReference>